<comment type="caution">
    <text evidence="2">The sequence shown here is derived from an EMBL/GenBank/DDBJ whole genome shotgun (WGS) entry which is preliminary data.</text>
</comment>
<dbReference type="Gene3D" id="3.60.40.10">
    <property type="entry name" value="PPM-type phosphatase domain"/>
    <property type="match status" value="1"/>
</dbReference>
<name>A0A8J3GZH2_9RHOB</name>
<evidence type="ECO:0000313" key="2">
    <source>
        <dbReference type="EMBL" id="GHF56934.1"/>
    </source>
</evidence>
<protein>
    <recommendedName>
        <fullName evidence="1">PPM-type phosphatase domain-containing protein</fullName>
    </recommendedName>
</protein>
<dbReference type="SMART" id="SM00332">
    <property type="entry name" value="PP2Cc"/>
    <property type="match status" value="1"/>
</dbReference>
<dbReference type="SUPFAM" id="SSF81606">
    <property type="entry name" value="PP2C-like"/>
    <property type="match status" value="1"/>
</dbReference>
<dbReference type="AlphaFoldDB" id="A0A8J3GZH2"/>
<accession>A0A8J3GZH2</accession>
<evidence type="ECO:0000259" key="1">
    <source>
        <dbReference type="PROSITE" id="PS51746"/>
    </source>
</evidence>
<gene>
    <name evidence="2" type="ORF">GCM10017056_30470</name>
</gene>
<dbReference type="EMBL" id="BNCJ01000009">
    <property type="protein sequence ID" value="GHF56934.1"/>
    <property type="molecule type" value="Genomic_DNA"/>
</dbReference>
<dbReference type="InterPro" id="IPR001932">
    <property type="entry name" value="PPM-type_phosphatase-like_dom"/>
</dbReference>
<keyword evidence="3" id="KW-1185">Reference proteome</keyword>
<organism evidence="2 3">
    <name type="scientific">Seohaeicola zhoushanensis</name>
    <dbReference type="NCBI Taxonomy" id="1569283"/>
    <lineage>
        <taxon>Bacteria</taxon>
        <taxon>Pseudomonadati</taxon>
        <taxon>Pseudomonadota</taxon>
        <taxon>Alphaproteobacteria</taxon>
        <taxon>Rhodobacterales</taxon>
        <taxon>Roseobacteraceae</taxon>
        <taxon>Seohaeicola</taxon>
    </lineage>
</organism>
<dbReference type="PROSITE" id="PS51746">
    <property type="entry name" value="PPM_2"/>
    <property type="match status" value="1"/>
</dbReference>
<reference evidence="2" key="1">
    <citation type="journal article" date="2014" name="Int. J. Syst. Evol. Microbiol.">
        <title>Complete genome sequence of Corynebacterium casei LMG S-19264T (=DSM 44701T), isolated from a smear-ripened cheese.</title>
        <authorList>
            <consortium name="US DOE Joint Genome Institute (JGI-PGF)"/>
            <person name="Walter F."/>
            <person name="Albersmeier A."/>
            <person name="Kalinowski J."/>
            <person name="Ruckert C."/>
        </authorList>
    </citation>
    <scope>NUCLEOTIDE SEQUENCE</scope>
    <source>
        <strain evidence="2">KCTC 42650</strain>
    </source>
</reference>
<sequence>MTDFPAGAGMGFAVLADGMGGHAAGDVASKIVATEIFSELKMRTGDPGALEAEIAAVLHDAVHGANECIRMHAQDNPHTYGMGSTLVVPVLFGSNLYWISVGDSPLYLMRDGELRRLNQDHSMGPQIEYLVNSGAMSWEAAMNHPDRNSLTSVLIGDEIAQIDCPALPVRLRPGDIVVAASDGLQFLADEEIAEVLEANADRPCTEIIADLLRCLSDLDDPDQDNISVCVIKVESAVREAAVLAATPLASELLPAPTRKRKTMTFVATATSKPKGGKGTTYRISMEQSA</sequence>
<proteinExistence type="predicted"/>
<dbReference type="Proteomes" id="UP000626220">
    <property type="component" value="Unassembled WGS sequence"/>
</dbReference>
<dbReference type="SMART" id="SM00331">
    <property type="entry name" value="PP2C_SIG"/>
    <property type="match status" value="1"/>
</dbReference>
<reference evidence="2" key="2">
    <citation type="submission" date="2020-09" db="EMBL/GenBank/DDBJ databases">
        <authorList>
            <person name="Sun Q."/>
            <person name="Kim S."/>
        </authorList>
    </citation>
    <scope>NUCLEOTIDE SEQUENCE</scope>
    <source>
        <strain evidence="2">KCTC 42650</strain>
    </source>
</reference>
<feature type="domain" description="PPM-type phosphatase" evidence="1">
    <location>
        <begin position="1"/>
        <end position="233"/>
    </location>
</feature>
<dbReference type="Pfam" id="PF13672">
    <property type="entry name" value="PP2C_2"/>
    <property type="match status" value="1"/>
</dbReference>
<evidence type="ECO:0000313" key="3">
    <source>
        <dbReference type="Proteomes" id="UP000626220"/>
    </source>
</evidence>
<dbReference type="CDD" id="cd00143">
    <property type="entry name" value="PP2Cc"/>
    <property type="match status" value="1"/>
</dbReference>
<dbReference type="InterPro" id="IPR036457">
    <property type="entry name" value="PPM-type-like_dom_sf"/>
</dbReference>